<dbReference type="PANTHER" id="PTHR43383:SF2">
    <property type="entry name" value="AMIDOHYDROLASE 2 FAMILY PROTEIN"/>
    <property type="match status" value="1"/>
</dbReference>
<accession>A0AAP2W9F9</accession>
<sequence length="387" mass="44990">MKIDLSKIPVIDNHCHPFVLDREPETFADNFCIGLYPVSTENMKSTFYYQQVLNALRKFFDLPKDATEEEILAVRNKYAREDRKNYAHKLFKSQNIKGFLCDFGFPISQITNPESKLTDAEIREYRDACAGYSDIYNIDRIEWVANRIVAEEPSFDEFERRLVEETKALVREKNLIALKSVVAYYTGLDVHPVTRDEFRKGYYLYLYKKECWEYNKMFRDFIFIKACEICKELDIPLQVHTGLGDTPHCHIIRVNPANLTDALNDPRVMGTKIVLIHGGYPYCEELGMLANHFDNVYCDCSSFIPFAGISAYDKLKALLELCPTKKLFFGTDAGLILEGLWFGAMNFKKVYARILEELIEDGYITYEFAMQSAEDILYNNVKRVYNI</sequence>
<comment type="caution">
    <text evidence="2">The sequence shown here is derived from an EMBL/GenBank/DDBJ whole genome shotgun (WGS) entry which is preliminary data.</text>
</comment>
<dbReference type="AlphaFoldDB" id="A0AAP2W9F9"/>
<dbReference type="GO" id="GO:0016787">
    <property type="term" value="F:hydrolase activity"/>
    <property type="evidence" value="ECO:0007669"/>
    <property type="project" value="InterPro"/>
</dbReference>
<evidence type="ECO:0000313" key="3">
    <source>
        <dbReference type="Proteomes" id="UP001299265"/>
    </source>
</evidence>
<proteinExistence type="predicted"/>
<evidence type="ECO:0000259" key="1">
    <source>
        <dbReference type="Pfam" id="PF04909"/>
    </source>
</evidence>
<gene>
    <name evidence="2" type="ORF">LQE92_11410</name>
</gene>
<dbReference type="Gene3D" id="3.20.20.140">
    <property type="entry name" value="Metal-dependent hydrolases"/>
    <property type="match status" value="1"/>
</dbReference>
<dbReference type="SUPFAM" id="SSF51556">
    <property type="entry name" value="Metallo-dependent hydrolases"/>
    <property type="match status" value="1"/>
</dbReference>
<name>A0AAP2W9F9_9FIRM</name>
<keyword evidence="3" id="KW-1185">Reference proteome</keyword>
<evidence type="ECO:0000313" key="2">
    <source>
        <dbReference type="EMBL" id="MCD2493226.1"/>
    </source>
</evidence>
<reference evidence="2 3" key="1">
    <citation type="submission" date="2021-11" db="EMBL/GenBank/DDBJ databases">
        <title>Lacrimispora sp. nov. NSJ-141 isolated from human feces.</title>
        <authorList>
            <person name="Abdugheni R."/>
        </authorList>
    </citation>
    <scope>NUCLEOTIDE SEQUENCE [LARGE SCALE GENOMIC DNA]</scope>
    <source>
        <strain evidence="2 3">NSJ-141</strain>
    </source>
</reference>
<dbReference type="InterPro" id="IPR006680">
    <property type="entry name" value="Amidohydro-rel"/>
</dbReference>
<dbReference type="InterPro" id="IPR032466">
    <property type="entry name" value="Metal_Hydrolase"/>
</dbReference>
<dbReference type="EMBL" id="JAJNOR010000006">
    <property type="protein sequence ID" value="MCD2493226.1"/>
    <property type="molecule type" value="Genomic_DNA"/>
</dbReference>
<organism evidence="2 3">
    <name type="scientific">Lientehia hominis</name>
    <dbReference type="NCBI Taxonomy" id="2897778"/>
    <lineage>
        <taxon>Bacteria</taxon>
        <taxon>Bacillati</taxon>
        <taxon>Bacillota</taxon>
        <taxon>Clostridia</taxon>
        <taxon>Lachnospirales</taxon>
        <taxon>Lachnospiraceae</taxon>
        <taxon>Lientehia</taxon>
    </lineage>
</organism>
<dbReference type="Proteomes" id="UP001299265">
    <property type="component" value="Unassembled WGS sequence"/>
</dbReference>
<dbReference type="PANTHER" id="PTHR43383">
    <property type="entry name" value="NODULIN 6"/>
    <property type="match status" value="1"/>
</dbReference>
<protein>
    <submittedName>
        <fullName evidence="2">Amidohydrolase family protein</fullName>
    </submittedName>
</protein>
<dbReference type="RefSeq" id="WP_231063084.1">
    <property type="nucleotide sequence ID" value="NZ_JAJNOR010000006.1"/>
</dbReference>
<feature type="domain" description="Amidohydrolase-related" evidence="1">
    <location>
        <begin position="119"/>
        <end position="386"/>
    </location>
</feature>
<dbReference type="Pfam" id="PF04909">
    <property type="entry name" value="Amidohydro_2"/>
    <property type="match status" value="1"/>
</dbReference>